<dbReference type="InterPro" id="IPR036869">
    <property type="entry name" value="J_dom_sf"/>
</dbReference>
<reference evidence="5" key="1">
    <citation type="journal article" date="2015" name="BMC Genomics">
        <title>Genomic and transcriptomic analysis of the endophytic fungus Pestalotiopsis fici reveals its lifestyle and high potential for synthesis of natural products.</title>
        <authorList>
            <person name="Wang X."/>
            <person name="Zhang X."/>
            <person name="Liu L."/>
            <person name="Xiang M."/>
            <person name="Wang W."/>
            <person name="Sun X."/>
            <person name="Che Y."/>
            <person name="Guo L."/>
            <person name="Liu G."/>
            <person name="Guo L."/>
            <person name="Wang C."/>
            <person name="Yin W.B."/>
            <person name="Stadler M."/>
            <person name="Zhang X."/>
            <person name="Liu X."/>
        </authorList>
    </citation>
    <scope>NUCLEOTIDE SEQUENCE [LARGE SCALE GENOMIC DNA]</scope>
    <source>
        <strain evidence="5">W106-1 / CGMCC3.15140</strain>
    </source>
</reference>
<dbReference type="InParanoid" id="W3XA90"/>
<evidence type="ECO:0000259" key="3">
    <source>
        <dbReference type="PROSITE" id="PS50076"/>
    </source>
</evidence>
<evidence type="ECO:0000313" key="5">
    <source>
        <dbReference type="Proteomes" id="UP000030651"/>
    </source>
</evidence>
<dbReference type="Proteomes" id="UP000030651">
    <property type="component" value="Unassembled WGS sequence"/>
</dbReference>
<keyword evidence="1" id="KW-0812">Transmembrane</keyword>
<dbReference type="STRING" id="1229662.W3XA90"/>
<dbReference type="SUPFAM" id="SSF46565">
    <property type="entry name" value="Chaperone J-domain"/>
    <property type="match status" value="1"/>
</dbReference>
<organism evidence="4 5">
    <name type="scientific">Pestalotiopsis fici (strain W106-1 / CGMCC3.15140)</name>
    <dbReference type="NCBI Taxonomy" id="1229662"/>
    <lineage>
        <taxon>Eukaryota</taxon>
        <taxon>Fungi</taxon>
        <taxon>Dikarya</taxon>
        <taxon>Ascomycota</taxon>
        <taxon>Pezizomycotina</taxon>
        <taxon>Sordariomycetes</taxon>
        <taxon>Xylariomycetidae</taxon>
        <taxon>Amphisphaeriales</taxon>
        <taxon>Sporocadaceae</taxon>
        <taxon>Pestalotiopsis</taxon>
    </lineage>
</organism>
<keyword evidence="1" id="KW-0472">Membrane</keyword>
<dbReference type="SMART" id="SM00271">
    <property type="entry name" value="DnaJ"/>
    <property type="match status" value="1"/>
</dbReference>
<dbReference type="InterPro" id="IPR050817">
    <property type="entry name" value="DjlA_DnaK_co-chaperone"/>
</dbReference>
<keyword evidence="5" id="KW-1185">Reference proteome</keyword>
<dbReference type="AlphaFoldDB" id="W3XA90"/>
<dbReference type="OMA" id="FSAWGRY"/>
<feature type="chain" id="PRO_5004835946" description="J domain-containing protein" evidence="2">
    <location>
        <begin position="21"/>
        <end position="364"/>
    </location>
</feature>
<feature type="transmembrane region" description="Helical" evidence="1">
    <location>
        <begin position="170"/>
        <end position="190"/>
    </location>
</feature>
<accession>W3XA90</accession>
<dbReference type="PROSITE" id="PS50076">
    <property type="entry name" value="DNAJ_2"/>
    <property type="match status" value="1"/>
</dbReference>
<dbReference type="Gene3D" id="1.10.287.110">
    <property type="entry name" value="DnaJ domain"/>
    <property type="match status" value="1"/>
</dbReference>
<dbReference type="GeneID" id="19272106"/>
<protein>
    <recommendedName>
        <fullName evidence="3">J domain-containing protein</fullName>
    </recommendedName>
</protein>
<sequence>MSNNLLSLLGWSFLPNLATSWIQSIYYSVTIRAGDPKPAPNSPRFNEHRRRIHILVVSAYLLYTLYETDHELTRASNFYADLGVPFGASERDIKSRFRRLAALHHPDKAGASSTADGGDGGEVFMHLKTASDTLTDPARRFAYERFGPDVIGWRHCVTIRDYVLRGCQVLLPYYAVAAAVMYGLGLFGYLEWGRYWRWYTLVALCVFELHTVMRPGFPPLVERVVNPLLTAWTDHAPYLPFQVITLARKCSITLYIAFSQIGPLLQPPGQQGVKPGDASDKVLRQSLDRLEQASRMIDTDAGRLMDLEMAPYVGDPELVNSMRSKLKEWLIQNTIKSDPMVRDALGRGLQKRRVDAPAGARGTR</sequence>
<dbReference type="CDD" id="cd06257">
    <property type="entry name" value="DnaJ"/>
    <property type="match status" value="1"/>
</dbReference>
<dbReference type="InterPro" id="IPR001623">
    <property type="entry name" value="DnaJ_domain"/>
</dbReference>
<feature type="domain" description="J" evidence="3">
    <location>
        <begin position="77"/>
        <end position="147"/>
    </location>
</feature>
<keyword evidence="1" id="KW-1133">Transmembrane helix</keyword>
<evidence type="ECO:0000256" key="1">
    <source>
        <dbReference type="SAM" id="Phobius"/>
    </source>
</evidence>
<dbReference type="OrthoDB" id="436519at2759"/>
<dbReference type="HOGENOM" id="CLU_043818_0_0_1"/>
<dbReference type="PANTHER" id="PTHR24074">
    <property type="entry name" value="CO-CHAPERONE PROTEIN DJLA"/>
    <property type="match status" value="1"/>
</dbReference>
<name>W3XA90_PESFW</name>
<proteinExistence type="predicted"/>
<dbReference type="PRINTS" id="PR00625">
    <property type="entry name" value="JDOMAIN"/>
</dbReference>
<evidence type="ECO:0000256" key="2">
    <source>
        <dbReference type="SAM" id="SignalP"/>
    </source>
</evidence>
<evidence type="ECO:0000313" key="4">
    <source>
        <dbReference type="EMBL" id="ETS82091.1"/>
    </source>
</evidence>
<dbReference type="Pfam" id="PF00226">
    <property type="entry name" value="DnaJ"/>
    <property type="match status" value="1"/>
</dbReference>
<dbReference type="KEGG" id="pfy:PFICI_07093"/>
<keyword evidence="2" id="KW-0732">Signal</keyword>
<gene>
    <name evidence="4" type="ORF">PFICI_07093</name>
</gene>
<feature type="signal peptide" evidence="2">
    <location>
        <begin position="1"/>
        <end position="20"/>
    </location>
</feature>
<dbReference type="EMBL" id="KI912112">
    <property type="protein sequence ID" value="ETS82091.1"/>
    <property type="molecule type" value="Genomic_DNA"/>
</dbReference>
<dbReference type="eggNOG" id="KOG0712">
    <property type="taxonomic scope" value="Eukaryota"/>
</dbReference>
<dbReference type="RefSeq" id="XP_007833865.1">
    <property type="nucleotide sequence ID" value="XM_007835674.1"/>
</dbReference>